<proteinExistence type="predicted"/>
<dbReference type="EMBL" id="JAFMPT010000004">
    <property type="protein sequence ID" value="MCC1483931.1"/>
    <property type="molecule type" value="Genomic_DNA"/>
</dbReference>
<feature type="chain" id="PRO_5047017007" description="MORN repeat-containing protein" evidence="2">
    <location>
        <begin position="21"/>
        <end position="159"/>
    </location>
</feature>
<dbReference type="SUPFAM" id="SSF82185">
    <property type="entry name" value="Histone H3 K4-specific methyltransferase SET7/9 N-terminal domain"/>
    <property type="match status" value="1"/>
</dbReference>
<keyword evidence="4" id="KW-1185">Reference proteome</keyword>
<keyword evidence="1" id="KW-0677">Repeat</keyword>
<evidence type="ECO:0000313" key="3">
    <source>
        <dbReference type="EMBL" id="MCC1483931.1"/>
    </source>
</evidence>
<dbReference type="SMART" id="SM00698">
    <property type="entry name" value="MORN"/>
    <property type="match status" value="3"/>
</dbReference>
<sequence>MKKVISILVVLISINFASNAQEINGIPPGSARNLPDGWHVFQNQGATFDVEVLGKKLTQGTIVWFDKSKYSGTLSGDNITGKGTYVWKDGQRYEGYFKDDKRHGKGTMYYADGTKHYGKWKNHVKHGKGQTYAKDGSLITDGVWENGKLVKEKTKKKKK</sequence>
<name>A0ABS8EL47_9FLAO</name>
<protein>
    <recommendedName>
        <fullName evidence="5">MORN repeat-containing protein</fullName>
    </recommendedName>
</protein>
<organism evidence="3 4">
    <name type="scientific">Winogradskyella immobilis</name>
    <dbReference type="NCBI Taxonomy" id="2816852"/>
    <lineage>
        <taxon>Bacteria</taxon>
        <taxon>Pseudomonadati</taxon>
        <taxon>Bacteroidota</taxon>
        <taxon>Flavobacteriia</taxon>
        <taxon>Flavobacteriales</taxon>
        <taxon>Flavobacteriaceae</taxon>
        <taxon>Winogradskyella</taxon>
    </lineage>
</organism>
<dbReference type="RefSeq" id="WP_227476373.1">
    <property type="nucleotide sequence ID" value="NZ_JAFMPT010000004.1"/>
</dbReference>
<dbReference type="Gene3D" id="2.20.110.10">
    <property type="entry name" value="Histone H3 K4-specific methyltransferase SET7/9 N-terminal domain"/>
    <property type="match status" value="2"/>
</dbReference>
<evidence type="ECO:0000256" key="2">
    <source>
        <dbReference type="SAM" id="SignalP"/>
    </source>
</evidence>
<evidence type="ECO:0008006" key="5">
    <source>
        <dbReference type="Google" id="ProtNLM"/>
    </source>
</evidence>
<reference evidence="4" key="1">
    <citation type="submission" date="2021-03" db="EMBL/GenBank/DDBJ databases">
        <title>Genome of Cognatishimia sp. F0-27.</title>
        <authorList>
            <person name="Ping X."/>
        </authorList>
    </citation>
    <scope>NUCLEOTIDE SEQUENCE [LARGE SCALE GENOMIC DNA]</scope>
    <source>
        <strain evidence="4">E313</strain>
    </source>
</reference>
<dbReference type="Proteomes" id="UP000778797">
    <property type="component" value="Unassembled WGS sequence"/>
</dbReference>
<evidence type="ECO:0000313" key="4">
    <source>
        <dbReference type="Proteomes" id="UP000778797"/>
    </source>
</evidence>
<dbReference type="PANTHER" id="PTHR43215">
    <property type="entry name" value="RADIAL SPOKE HEAD 1 HOMOLOG"/>
    <property type="match status" value="1"/>
</dbReference>
<comment type="caution">
    <text evidence="3">The sequence shown here is derived from an EMBL/GenBank/DDBJ whole genome shotgun (WGS) entry which is preliminary data.</text>
</comment>
<gene>
    <name evidence="3" type="ORF">J1C55_04955</name>
</gene>
<reference evidence="4" key="2">
    <citation type="submission" date="2023-07" db="EMBL/GenBank/DDBJ databases">
        <title>Genome of Winogradskyella sp. E313.</title>
        <authorList>
            <person name="Zhou Y."/>
        </authorList>
    </citation>
    <scope>NUCLEOTIDE SEQUENCE [LARGE SCALE GENOMIC DNA]</scope>
    <source>
        <strain evidence="4">E313</strain>
    </source>
</reference>
<accession>A0ABS8EL47</accession>
<evidence type="ECO:0000256" key="1">
    <source>
        <dbReference type="ARBA" id="ARBA00022737"/>
    </source>
</evidence>
<feature type="signal peptide" evidence="2">
    <location>
        <begin position="1"/>
        <end position="20"/>
    </location>
</feature>
<keyword evidence="2" id="KW-0732">Signal</keyword>
<dbReference type="Pfam" id="PF02493">
    <property type="entry name" value="MORN"/>
    <property type="match status" value="3"/>
</dbReference>
<dbReference type="PANTHER" id="PTHR43215:SF14">
    <property type="entry name" value="RADIAL SPOKE HEAD 1 HOMOLOG"/>
    <property type="match status" value="1"/>
</dbReference>
<dbReference type="InterPro" id="IPR003409">
    <property type="entry name" value="MORN"/>
</dbReference>